<dbReference type="EMBL" id="LAFY01000351">
    <property type="protein sequence ID" value="KJX99409.1"/>
    <property type="molecule type" value="Genomic_DNA"/>
</dbReference>
<dbReference type="STRING" id="1047168.A0A0F4GPQ0"/>
<gene>
    <name evidence="3" type="ORF">TI39_contig359g00030</name>
</gene>
<evidence type="ECO:0000256" key="1">
    <source>
        <dbReference type="SAM" id="SignalP"/>
    </source>
</evidence>
<comment type="caution">
    <text evidence="3">The sequence shown here is derived from an EMBL/GenBank/DDBJ whole genome shotgun (WGS) entry which is preliminary data.</text>
</comment>
<keyword evidence="1" id="KW-0732">Signal</keyword>
<feature type="chain" id="PRO_5002468645" description="Apple domain-containing protein" evidence="1">
    <location>
        <begin position="20"/>
        <end position="156"/>
    </location>
</feature>
<dbReference type="InterPro" id="IPR003609">
    <property type="entry name" value="Pan_app"/>
</dbReference>
<name>A0A0F4GPQ0_9PEZI</name>
<evidence type="ECO:0000313" key="4">
    <source>
        <dbReference type="Proteomes" id="UP000033647"/>
    </source>
</evidence>
<keyword evidence="4" id="KW-1185">Reference proteome</keyword>
<organism evidence="3 4">
    <name type="scientific">Zymoseptoria brevis</name>
    <dbReference type="NCBI Taxonomy" id="1047168"/>
    <lineage>
        <taxon>Eukaryota</taxon>
        <taxon>Fungi</taxon>
        <taxon>Dikarya</taxon>
        <taxon>Ascomycota</taxon>
        <taxon>Pezizomycotina</taxon>
        <taxon>Dothideomycetes</taxon>
        <taxon>Dothideomycetidae</taxon>
        <taxon>Mycosphaerellales</taxon>
        <taxon>Mycosphaerellaceae</taxon>
        <taxon>Zymoseptoria</taxon>
    </lineage>
</organism>
<proteinExistence type="predicted"/>
<evidence type="ECO:0000313" key="3">
    <source>
        <dbReference type="EMBL" id="KJX99409.1"/>
    </source>
</evidence>
<feature type="domain" description="Apple" evidence="2">
    <location>
        <begin position="37"/>
        <end position="105"/>
    </location>
</feature>
<dbReference type="AlphaFoldDB" id="A0A0F4GPQ0"/>
<dbReference type="Proteomes" id="UP000033647">
    <property type="component" value="Unassembled WGS sequence"/>
</dbReference>
<protein>
    <recommendedName>
        <fullName evidence="2">Apple domain-containing protein</fullName>
    </recommendedName>
</protein>
<reference evidence="3 4" key="1">
    <citation type="submission" date="2015-03" db="EMBL/GenBank/DDBJ databases">
        <title>RNA-seq based gene annotation and comparative genomics of four Zymoseptoria species reveal species-specific pathogenicity related genes and transposable element activity.</title>
        <authorList>
            <person name="Grandaubert J."/>
            <person name="Bhattacharyya A."/>
            <person name="Stukenbrock E.H."/>
        </authorList>
    </citation>
    <scope>NUCLEOTIDE SEQUENCE [LARGE SCALE GENOMIC DNA]</scope>
    <source>
        <strain evidence="3 4">Zb18110</strain>
    </source>
</reference>
<sequence>MQLQNAILVVPLLFQATFASPTVQHAVQRSTSSQPACGVVGKDCGKYLLTKAQCSVAQCEALCKKNSKCKSYGYGQNTCRLYSAAVKDNVTRKSGSPYKFYDRACPYDNDIVDHLSKKEHNVLIDNEGHDGHRSDNYCLDNDLSRSHDYFGMSRRL</sequence>
<dbReference type="OrthoDB" id="3556996at2759"/>
<accession>A0A0F4GPQ0</accession>
<dbReference type="PROSITE" id="PS50948">
    <property type="entry name" value="PAN"/>
    <property type="match status" value="1"/>
</dbReference>
<evidence type="ECO:0000259" key="2">
    <source>
        <dbReference type="PROSITE" id="PS50948"/>
    </source>
</evidence>
<feature type="signal peptide" evidence="1">
    <location>
        <begin position="1"/>
        <end position="19"/>
    </location>
</feature>